<dbReference type="EMBL" id="CAJNJA010028608">
    <property type="protein sequence ID" value="CAE7607381.1"/>
    <property type="molecule type" value="Genomic_DNA"/>
</dbReference>
<protein>
    <submittedName>
        <fullName evidence="1">Uncharacterized protein</fullName>
    </submittedName>
</protein>
<keyword evidence="2" id="KW-1185">Reference proteome</keyword>
<proteinExistence type="predicted"/>
<feature type="non-terminal residue" evidence="1">
    <location>
        <position position="555"/>
    </location>
</feature>
<name>A0A812V3E6_9DINO</name>
<sequence>MAAAACAEAGTKNVSAGTRFAAGLARGENKHNAERDIMAALRRSHGVPLQCKISYVVIPIVEIRQVRRLAATTRAAEMKGRGKGRGRGRAARGMNFLKRKGVAEKVVVYKKWPMLLPSNFARAFAEAGADEWMQHHVNTDFNASARKSAIPVLVHGDEGQGKKERNLLILNWHVMGAQSNSVLFRKFPIAVIRSANLAYSSSGKCLTMEALQTAVVQSLAAVAHPSTAGIRGDATLQYCAGKGDWKFKKEWLCEKKDYSHLAFCRRCKCGQGPDEHWLDSLHLSFNKPEEVSANLHANVPDDLPFRRLQSWHMDMEACDLLHVLWLGAAKDSIGSVLLEIITFDPRFQASVSYDTALSQVATLVQDFCSQYGLDRSIVEELSLQKLHVDSIQYDYPLGLSKGFANKVLCSWAAHFLADTTVPELRRPAVMMWALMSFNYELERNDMFFDEATAKRIYSLGLLYVQLHTMCAKDCLAEHRPRWKVRPRMHSFLCECLCKLANGSKMNPKHFSCWSDEDYIGQSCAIGKARSIHATTIGLRLLQRLCLVLNAELAGP</sequence>
<dbReference type="OrthoDB" id="437501at2759"/>
<evidence type="ECO:0000313" key="2">
    <source>
        <dbReference type="Proteomes" id="UP000601435"/>
    </source>
</evidence>
<comment type="caution">
    <text evidence="1">The sequence shown here is derived from an EMBL/GenBank/DDBJ whole genome shotgun (WGS) entry which is preliminary data.</text>
</comment>
<dbReference type="Proteomes" id="UP000601435">
    <property type="component" value="Unassembled WGS sequence"/>
</dbReference>
<evidence type="ECO:0000313" key="1">
    <source>
        <dbReference type="EMBL" id="CAE7607381.1"/>
    </source>
</evidence>
<gene>
    <name evidence="1" type="ORF">SNEC2469_LOCUS17324</name>
</gene>
<organism evidence="1 2">
    <name type="scientific">Symbiodinium necroappetens</name>
    <dbReference type="NCBI Taxonomy" id="1628268"/>
    <lineage>
        <taxon>Eukaryota</taxon>
        <taxon>Sar</taxon>
        <taxon>Alveolata</taxon>
        <taxon>Dinophyceae</taxon>
        <taxon>Suessiales</taxon>
        <taxon>Symbiodiniaceae</taxon>
        <taxon>Symbiodinium</taxon>
    </lineage>
</organism>
<accession>A0A812V3E6</accession>
<dbReference type="AlphaFoldDB" id="A0A812V3E6"/>
<reference evidence="1" key="1">
    <citation type="submission" date="2021-02" db="EMBL/GenBank/DDBJ databases">
        <authorList>
            <person name="Dougan E. K."/>
            <person name="Rhodes N."/>
            <person name="Thang M."/>
            <person name="Chan C."/>
        </authorList>
    </citation>
    <scope>NUCLEOTIDE SEQUENCE</scope>
</reference>